<dbReference type="EMBL" id="KZ821620">
    <property type="protein sequence ID" value="PYH70690.1"/>
    <property type="molecule type" value="Genomic_DNA"/>
</dbReference>
<dbReference type="Proteomes" id="UP000248405">
    <property type="component" value="Unassembled WGS sequence"/>
</dbReference>
<evidence type="ECO:0000256" key="1">
    <source>
        <dbReference type="SAM" id="MobiDB-lite"/>
    </source>
</evidence>
<keyword evidence="3" id="KW-1185">Reference proteome</keyword>
<sequence length="187" mass="20806">MPIAEITQMVGKESVHTKTDSAPELSNSQEACGEGMQPTTQGRQATEGYKKKQQQKKEEIMENDDDKRLTGGIIGKEGTERNVWEREELEGTMAGRIQSVASTKYAHHHPAYQIGSLAGSKRVEPRRGKTLRPVSNVPVVPSKWPGRALPCVLFLSTAPVAFPHFTEWCTYTTATEEGVYVSWWTTD</sequence>
<evidence type="ECO:0000313" key="2">
    <source>
        <dbReference type="EMBL" id="PYH70690.1"/>
    </source>
</evidence>
<organism evidence="2 3">
    <name type="scientific">Aspergillus vadensis (strain CBS 113365 / IMI 142717 / IBT 24658)</name>
    <dbReference type="NCBI Taxonomy" id="1448311"/>
    <lineage>
        <taxon>Eukaryota</taxon>
        <taxon>Fungi</taxon>
        <taxon>Dikarya</taxon>
        <taxon>Ascomycota</taxon>
        <taxon>Pezizomycotina</taxon>
        <taxon>Eurotiomycetes</taxon>
        <taxon>Eurotiomycetidae</taxon>
        <taxon>Eurotiales</taxon>
        <taxon>Aspergillaceae</taxon>
        <taxon>Aspergillus</taxon>
        <taxon>Aspergillus subgen. Circumdati</taxon>
    </lineage>
</organism>
<dbReference type="RefSeq" id="XP_025564484.1">
    <property type="nucleotide sequence ID" value="XM_025708724.1"/>
</dbReference>
<name>A0A319BIH2_ASPVC</name>
<accession>A0A319BIH2</accession>
<feature type="region of interest" description="Disordered" evidence="1">
    <location>
        <begin position="1"/>
        <end position="62"/>
    </location>
</feature>
<dbReference type="GeneID" id="37213316"/>
<gene>
    <name evidence="2" type="ORF">BO88DRAFT_424251</name>
</gene>
<dbReference type="AlphaFoldDB" id="A0A319BIH2"/>
<proteinExistence type="predicted"/>
<protein>
    <submittedName>
        <fullName evidence="2">Uncharacterized protein</fullName>
    </submittedName>
</protein>
<reference evidence="2" key="1">
    <citation type="submission" date="2016-12" db="EMBL/GenBank/DDBJ databases">
        <title>The genomes of Aspergillus section Nigri reveals drivers in fungal speciation.</title>
        <authorList>
            <consortium name="DOE Joint Genome Institute"/>
            <person name="Vesth T.C."/>
            <person name="Nybo J."/>
            <person name="Theobald S."/>
            <person name="Brandl J."/>
            <person name="Frisvad J.C."/>
            <person name="Nielsen K.F."/>
            <person name="Lyhne E.K."/>
            <person name="Kogle M.E."/>
            <person name="Kuo A."/>
            <person name="Riley R."/>
            <person name="Clum A."/>
            <person name="Nolan M."/>
            <person name="Lipzen A."/>
            <person name="Salamov A."/>
            <person name="Henrissat B."/>
            <person name="Wiebenga A."/>
            <person name="De Vries R.P."/>
            <person name="Grigoriev I.V."/>
            <person name="Mortensen U.H."/>
            <person name="Andersen M.R."/>
            <person name="Baker S.E."/>
        </authorList>
    </citation>
    <scope>NUCLEOTIDE SEQUENCE [LARGE SCALE GENOMIC DNA]</scope>
    <source>
        <strain evidence="2">CBS 113365</strain>
    </source>
</reference>
<evidence type="ECO:0000313" key="3">
    <source>
        <dbReference type="Proteomes" id="UP000248405"/>
    </source>
</evidence>